<proteinExistence type="predicted"/>
<name>A2DB43_TRIV3</name>
<dbReference type="InParanoid" id="A2DB43"/>
<dbReference type="Proteomes" id="UP000001542">
    <property type="component" value="Unassembled WGS sequence"/>
</dbReference>
<reference evidence="1" key="1">
    <citation type="submission" date="2006-10" db="EMBL/GenBank/DDBJ databases">
        <authorList>
            <person name="Amadeo P."/>
            <person name="Zhao Q."/>
            <person name="Wortman J."/>
            <person name="Fraser-Liggett C."/>
            <person name="Carlton J."/>
        </authorList>
    </citation>
    <scope>NUCLEOTIDE SEQUENCE</scope>
    <source>
        <strain evidence="1">G3</strain>
    </source>
</reference>
<dbReference type="AlphaFoldDB" id="A2DB43"/>
<keyword evidence="2" id="KW-1185">Reference proteome</keyword>
<sequence length="447" mass="52524">MNEIQKDFDENSNISNDDIKEVPKQTEEVINLVNFIQENSNNEEIFGQSLHQLVEILINNSRNDLQLLKCIDHTKILEDFMSFLFSENKDIVLDSLKLLSAITTYNTQYSSLIFQNEMLSNYLKLFESSCNEITMNLMILILNNMKGFQELCLLFYDYFIREPENYSLTPYYALFTLKELDYFQKLDNFQYAKIIESLELYIESGQKDAIIYSGLAIIKGIKHNIEPFREHCVKHDWNDLFLTKFVFHPFLLVKKVGYKGLRAILIYIPHEFLCESNFAPIKSIFDGLFPPDESTCQMLNYLNEYIERFPSFINIFVVETIENDLTCFDHMISLLLDRTQIYSYWCIKVINSIIMNVSKSQLNKMHPDVIIPLILEWIETTDDNTFIGEILTALQVWINCMQNDTAREFLCECFNILNTEHIFNELAESDDEYIADLSTKIFKQLTS</sequence>
<dbReference type="VEuPathDB" id="TrichDB:TVAGG3_0509750"/>
<protein>
    <submittedName>
        <fullName evidence="1">Uncharacterized protein</fullName>
    </submittedName>
</protein>
<evidence type="ECO:0000313" key="2">
    <source>
        <dbReference type="Proteomes" id="UP000001542"/>
    </source>
</evidence>
<dbReference type="SMR" id="A2DB43"/>
<accession>A2DB43</accession>
<evidence type="ECO:0000313" key="1">
    <source>
        <dbReference type="EMBL" id="EAY22373.1"/>
    </source>
</evidence>
<reference evidence="1" key="2">
    <citation type="journal article" date="2007" name="Science">
        <title>Draft genome sequence of the sexually transmitted pathogen Trichomonas vaginalis.</title>
        <authorList>
            <person name="Carlton J.M."/>
            <person name="Hirt R.P."/>
            <person name="Silva J.C."/>
            <person name="Delcher A.L."/>
            <person name="Schatz M."/>
            <person name="Zhao Q."/>
            <person name="Wortman J.R."/>
            <person name="Bidwell S.L."/>
            <person name="Alsmark U.C.M."/>
            <person name="Besteiro S."/>
            <person name="Sicheritz-Ponten T."/>
            <person name="Noel C.J."/>
            <person name="Dacks J.B."/>
            <person name="Foster P.G."/>
            <person name="Simillion C."/>
            <person name="Van de Peer Y."/>
            <person name="Miranda-Saavedra D."/>
            <person name="Barton G.J."/>
            <person name="Westrop G.D."/>
            <person name="Mueller S."/>
            <person name="Dessi D."/>
            <person name="Fiori P.L."/>
            <person name="Ren Q."/>
            <person name="Paulsen I."/>
            <person name="Zhang H."/>
            <person name="Bastida-Corcuera F.D."/>
            <person name="Simoes-Barbosa A."/>
            <person name="Brown M.T."/>
            <person name="Hayes R.D."/>
            <person name="Mukherjee M."/>
            <person name="Okumura C.Y."/>
            <person name="Schneider R."/>
            <person name="Smith A.J."/>
            <person name="Vanacova S."/>
            <person name="Villalvazo M."/>
            <person name="Haas B.J."/>
            <person name="Pertea M."/>
            <person name="Feldblyum T.V."/>
            <person name="Utterback T.R."/>
            <person name="Shu C.L."/>
            <person name="Osoegawa K."/>
            <person name="de Jong P.J."/>
            <person name="Hrdy I."/>
            <person name="Horvathova L."/>
            <person name="Zubacova Z."/>
            <person name="Dolezal P."/>
            <person name="Malik S.B."/>
            <person name="Logsdon J.M. Jr."/>
            <person name="Henze K."/>
            <person name="Gupta A."/>
            <person name="Wang C.C."/>
            <person name="Dunne R.L."/>
            <person name="Upcroft J.A."/>
            <person name="Upcroft P."/>
            <person name="White O."/>
            <person name="Salzberg S.L."/>
            <person name="Tang P."/>
            <person name="Chiu C.-H."/>
            <person name="Lee Y.-S."/>
            <person name="Embley T.M."/>
            <person name="Coombs G.H."/>
            <person name="Mottram J.C."/>
            <person name="Tachezy J."/>
            <person name="Fraser-Liggett C.M."/>
            <person name="Johnson P.J."/>
        </authorList>
    </citation>
    <scope>NUCLEOTIDE SEQUENCE [LARGE SCALE GENOMIC DNA]</scope>
    <source>
        <strain evidence="1">G3</strain>
    </source>
</reference>
<organism evidence="1 2">
    <name type="scientific">Trichomonas vaginalis (strain ATCC PRA-98 / G3)</name>
    <dbReference type="NCBI Taxonomy" id="412133"/>
    <lineage>
        <taxon>Eukaryota</taxon>
        <taxon>Metamonada</taxon>
        <taxon>Parabasalia</taxon>
        <taxon>Trichomonadida</taxon>
        <taxon>Trichomonadidae</taxon>
        <taxon>Trichomonas</taxon>
    </lineage>
</organism>
<dbReference type="SUPFAM" id="SSF48371">
    <property type="entry name" value="ARM repeat"/>
    <property type="match status" value="1"/>
</dbReference>
<gene>
    <name evidence="1" type="ORF">TVAG_378520</name>
</gene>
<dbReference type="RefSeq" id="XP_001583359.1">
    <property type="nucleotide sequence ID" value="XM_001583309.1"/>
</dbReference>
<dbReference type="KEGG" id="tva:5467928"/>
<dbReference type="VEuPathDB" id="TrichDB:TVAG_378520"/>
<dbReference type="EMBL" id="DS113184">
    <property type="protein sequence ID" value="EAY22373.1"/>
    <property type="molecule type" value="Genomic_DNA"/>
</dbReference>
<dbReference type="InterPro" id="IPR016024">
    <property type="entry name" value="ARM-type_fold"/>
</dbReference>